<dbReference type="OMA" id="WHIQRSW"/>
<dbReference type="Pfam" id="PF10551">
    <property type="entry name" value="MULE"/>
    <property type="match status" value="1"/>
</dbReference>
<evidence type="ECO:0000313" key="2">
    <source>
        <dbReference type="EMBL" id="KFM81995.1"/>
    </source>
</evidence>
<dbReference type="PANTHER" id="PTHR33977">
    <property type="entry name" value="ZINC ION BINDING PROTEIN"/>
    <property type="match status" value="1"/>
</dbReference>
<proteinExistence type="predicted"/>
<dbReference type="EMBL" id="KK122137">
    <property type="protein sequence ID" value="KFM81995.1"/>
    <property type="molecule type" value="Genomic_DNA"/>
</dbReference>
<dbReference type="STRING" id="407821.A0A087UXA6"/>
<name>A0A087UXA6_STEMI</name>
<keyword evidence="3" id="KW-1185">Reference proteome</keyword>
<dbReference type="AlphaFoldDB" id="A0A087UXA6"/>
<dbReference type="Proteomes" id="UP000054359">
    <property type="component" value="Unassembled WGS sequence"/>
</dbReference>
<dbReference type="OrthoDB" id="6409064at2759"/>
<dbReference type="InterPro" id="IPR018289">
    <property type="entry name" value="MULE_transposase_dom"/>
</dbReference>
<evidence type="ECO:0000313" key="3">
    <source>
        <dbReference type="Proteomes" id="UP000054359"/>
    </source>
</evidence>
<gene>
    <name evidence="2" type="ORF">X975_18918</name>
</gene>
<dbReference type="PANTHER" id="PTHR33977:SF1">
    <property type="entry name" value="ZINC ION BINDING PROTEIN"/>
    <property type="match status" value="1"/>
</dbReference>
<protein>
    <recommendedName>
        <fullName evidence="1">MULE transposase domain-containing protein</fullName>
    </recommendedName>
</protein>
<accession>A0A087UXA6</accession>
<sequence>MKRLDDNPVLFVKFQGEAADQHLEISDFCIIIMTNVQKHMLLKFGSGSICIDSTHGTNAYDFQLSTVLVIDEFNSGFPAAFCLSNRVNLGSMQKFFQCIRDKVGLLYVNCFMSDDAPVYYTAWTSVMCEAKFRILCIWHVKKAWLQAANSIIPSKRKEVLKFLNLLSECHDTKEFQALISDFLRKLFSDRDTDKFANYFASNYANRCELWAKCYRKRCNITTNNHLEALHRVLKYSYLDGLKNKRVDRCIAKLINMVQDKWFQRFIKTTKGAKTSKINQTNLRHNRAINFPSTNISEINELSWHVISESDPTVEYTVTQIHTQCINCSIVWCKICSDAFLCTCTDATIKGSVCKHIHAII</sequence>
<reference evidence="2 3" key="1">
    <citation type="submission" date="2013-11" db="EMBL/GenBank/DDBJ databases">
        <title>Genome sequencing of Stegodyphus mimosarum.</title>
        <authorList>
            <person name="Bechsgaard J."/>
        </authorList>
    </citation>
    <scope>NUCLEOTIDE SEQUENCE [LARGE SCALE GENOMIC DNA]</scope>
</reference>
<evidence type="ECO:0000259" key="1">
    <source>
        <dbReference type="Pfam" id="PF10551"/>
    </source>
</evidence>
<feature type="domain" description="MULE transposase" evidence="1">
    <location>
        <begin position="49"/>
        <end position="142"/>
    </location>
</feature>
<organism evidence="2 3">
    <name type="scientific">Stegodyphus mimosarum</name>
    <name type="common">African social velvet spider</name>
    <dbReference type="NCBI Taxonomy" id="407821"/>
    <lineage>
        <taxon>Eukaryota</taxon>
        <taxon>Metazoa</taxon>
        <taxon>Ecdysozoa</taxon>
        <taxon>Arthropoda</taxon>
        <taxon>Chelicerata</taxon>
        <taxon>Arachnida</taxon>
        <taxon>Araneae</taxon>
        <taxon>Araneomorphae</taxon>
        <taxon>Entelegynae</taxon>
        <taxon>Eresoidea</taxon>
        <taxon>Eresidae</taxon>
        <taxon>Stegodyphus</taxon>
    </lineage>
</organism>
<feature type="non-terminal residue" evidence="2">
    <location>
        <position position="360"/>
    </location>
</feature>